<reference evidence="1" key="1">
    <citation type="submission" date="2019-10" db="EMBL/GenBank/DDBJ databases">
        <authorList>
            <person name="Zhang R."/>
            <person name="Pan Y."/>
            <person name="Wang J."/>
            <person name="Ma R."/>
            <person name="Yu S."/>
        </authorList>
    </citation>
    <scope>NUCLEOTIDE SEQUENCE</scope>
    <source>
        <strain evidence="1">LA-IB0</strain>
        <tissue evidence="1">Leaf</tissue>
    </source>
</reference>
<protein>
    <submittedName>
        <fullName evidence="1">Uncharacterized protein</fullName>
    </submittedName>
</protein>
<gene>
    <name evidence="1" type="ORF">BUALT_Bualt12G0124700</name>
</gene>
<dbReference type="EMBL" id="WHWC01000012">
    <property type="protein sequence ID" value="KAG8372992.1"/>
    <property type="molecule type" value="Genomic_DNA"/>
</dbReference>
<dbReference type="Proteomes" id="UP000826271">
    <property type="component" value="Unassembled WGS sequence"/>
</dbReference>
<dbReference type="AlphaFoldDB" id="A0AAV6WZ70"/>
<comment type="caution">
    <text evidence="1">The sequence shown here is derived from an EMBL/GenBank/DDBJ whole genome shotgun (WGS) entry which is preliminary data.</text>
</comment>
<keyword evidence="2" id="KW-1185">Reference proteome</keyword>
<name>A0AAV6WZ70_9LAMI</name>
<organism evidence="1 2">
    <name type="scientific">Buddleja alternifolia</name>
    <dbReference type="NCBI Taxonomy" id="168488"/>
    <lineage>
        <taxon>Eukaryota</taxon>
        <taxon>Viridiplantae</taxon>
        <taxon>Streptophyta</taxon>
        <taxon>Embryophyta</taxon>
        <taxon>Tracheophyta</taxon>
        <taxon>Spermatophyta</taxon>
        <taxon>Magnoliopsida</taxon>
        <taxon>eudicotyledons</taxon>
        <taxon>Gunneridae</taxon>
        <taxon>Pentapetalae</taxon>
        <taxon>asterids</taxon>
        <taxon>lamiids</taxon>
        <taxon>Lamiales</taxon>
        <taxon>Scrophulariaceae</taxon>
        <taxon>Buddlejeae</taxon>
        <taxon>Buddleja</taxon>
    </lineage>
</organism>
<evidence type="ECO:0000313" key="2">
    <source>
        <dbReference type="Proteomes" id="UP000826271"/>
    </source>
</evidence>
<accession>A0AAV6WZ70</accession>
<evidence type="ECO:0000313" key="1">
    <source>
        <dbReference type="EMBL" id="KAG8372992.1"/>
    </source>
</evidence>
<proteinExistence type="predicted"/>
<sequence>MLVGLALLYYFHRFYTCVRQCVGAGLFPTEVDSSFLHEMAGLEDAPNPGEEAPTCILEAGVKADEYLPTDDLANKDVGVQGNAKDDQAALSKECLQDGIVVDMRMITTYDTAVFIYWEFKVAYELDRGSSATLAAVSVGARKEFTSGGGSRRCPWREKLMCVVFDNLSKIVWELSFL</sequence>